<keyword evidence="1" id="KW-0813">Transport</keyword>
<keyword evidence="4 5" id="KW-0408">Iron</keyword>
<keyword evidence="2 5" id="KW-0349">Heme</keyword>
<feature type="binding site" description="distal binding residue" evidence="5">
    <location>
        <position position="45"/>
    </location>
    <ligand>
        <name>heme</name>
        <dbReference type="ChEBI" id="CHEBI:30413"/>
    </ligand>
    <ligandPart>
        <name>Fe</name>
        <dbReference type="ChEBI" id="CHEBI:18248"/>
    </ligandPart>
</feature>
<evidence type="ECO:0000256" key="1">
    <source>
        <dbReference type="ARBA" id="ARBA00022448"/>
    </source>
</evidence>
<gene>
    <name evidence="6" type="ORF">GCM10010269_39580</name>
</gene>
<evidence type="ECO:0000256" key="4">
    <source>
        <dbReference type="ARBA" id="ARBA00023004"/>
    </source>
</evidence>
<keyword evidence="3 5" id="KW-0479">Metal-binding</keyword>
<comment type="caution">
    <text evidence="6">The sequence shown here is derived from an EMBL/GenBank/DDBJ whole genome shotgun (WGS) entry which is preliminary data.</text>
</comment>
<dbReference type="GO" id="GO:0046872">
    <property type="term" value="F:metal ion binding"/>
    <property type="evidence" value="ECO:0007669"/>
    <property type="project" value="UniProtKB-KW"/>
</dbReference>
<keyword evidence="7" id="KW-1185">Reference proteome</keyword>
<dbReference type="GO" id="GO:0020037">
    <property type="term" value="F:heme binding"/>
    <property type="evidence" value="ECO:0007669"/>
    <property type="project" value="InterPro"/>
</dbReference>
<reference evidence="6" key="2">
    <citation type="submission" date="2020-09" db="EMBL/GenBank/DDBJ databases">
        <authorList>
            <person name="Sun Q."/>
            <person name="Ohkuma M."/>
        </authorList>
    </citation>
    <scope>NUCLEOTIDE SEQUENCE</scope>
    <source>
        <strain evidence="6">JCM 4386</strain>
    </source>
</reference>
<evidence type="ECO:0000313" key="6">
    <source>
        <dbReference type="EMBL" id="GGR96817.1"/>
    </source>
</evidence>
<name>A0A918L3Z1_9ACTN</name>
<dbReference type="Pfam" id="PF01152">
    <property type="entry name" value="Bac_globin"/>
    <property type="match status" value="1"/>
</dbReference>
<protein>
    <recommendedName>
        <fullName evidence="8">Globin</fullName>
    </recommendedName>
</protein>
<evidence type="ECO:0008006" key="8">
    <source>
        <dbReference type="Google" id="ProtNLM"/>
    </source>
</evidence>
<dbReference type="CDD" id="cd14775">
    <property type="entry name" value="TrHb2_O-like"/>
    <property type="match status" value="1"/>
</dbReference>
<evidence type="ECO:0000256" key="5">
    <source>
        <dbReference type="PIRSR" id="PIRSR601486-1"/>
    </source>
</evidence>
<dbReference type="InterPro" id="IPR009050">
    <property type="entry name" value="Globin-like_sf"/>
</dbReference>
<reference evidence="6" key="1">
    <citation type="journal article" date="2014" name="Int. J. Syst. Evol. Microbiol.">
        <title>Complete genome sequence of Corynebacterium casei LMG S-19264T (=DSM 44701T), isolated from a smear-ripened cheese.</title>
        <authorList>
            <consortium name="US DOE Joint Genome Institute (JGI-PGF)"/>
            <person name="Walter F."/>
            <person name="Albersmeier A."/>
            <person name="Kalinowski J."/>
            <person name="Ruckert C."/>
        </authorList>
    </citation>
    <scope>NUCLEOTIDE SEQUENCE</scope>
    <source>
        <strain evidence="6">JCM 4386</strain>
    </source>
</reference>
<proteinExistence type="predicted"/>
<dbReference type="EMBL" id="BMTL01000015">
    <property type="protein sequence ID" value="GGR96817.1"/>
    <property type="molecule type" value="Genomic_DNA"/>
</dbReference>
<dbReference type="InterPro" id="IPR012292">
    <property type="entry name" value="Globin/Proto"/>
</dbReference>
<accession>A0A918L3Z1</accession>
<dbReference type="Proteomes" id="UP000606194">
    <property type="component" value="Unassembled WGS sequence"/>
</dbReference>
<sequence>MTTMYEHVGGEEALRRLAEHFHHLVLEDPLLGDLFRAGSPYHADHLTAFLAEMLGGPARYTDELGGFIALLRAHAGMRITPEQSDRFVTLLLRAADEVGLPDDDRFRKAFTASVEKAAGFTTKASQDDDHPMLQPPYPVLGRWQW</sequence>
<dbReference type="SUPFAM" id="SSF46458">
    <property type="entry name" value="Globin-like"/>
    <property type="match status" value="1"/>
</dbReference>
<organism evidence="6 7">
    <name type="scientific">Streptomyces humidus</name>
    <dbReference type="NCBI Taxonomy" id="52259"/>
    <lineage>
        <taxon>Bacteria</taxon>
        <taxon>Bacillati</taxon>
        <taxon>Actinomycetota</taxon>
        <taxon>Actinomycetes</taxon>
        <taxon>Kitasatosporales</taxon>
        <taxon>Streptomycetaceae</taxon>
        <taxon>Streptomyces</taxon>
    </lineage>
</organism>
<dbReference type="AlphaFoldDB" id="A0A918L3Z1"/>
<dbReference type="GO" id="GO:0019825">
    <property type="term" value="F:oxygen binding"/>
    <property type="evidence" value="ECO:0007669"/>
    <property type="project" value="InterPro"/>
</dbReference>
<evidence type="ECO:0000256" key="2">
    <source>
        <dbReference type="ARBA" id="ARBA00022617"/>
    </source>
</evidence>
<evidence type="ECO:0000256" key="3">
    <source>
        <dbReference type="ARBA" id="ARBA00022723"/>
    </source>
</evidence>
<dbReference type="InterPro" id="IPR001486">
    <property type="entry name" value="Hemoglobin_trunc"/>
</dbReference>
<dbReference type="Gene3D" id="1.10.490.10">
    <property type="entry name" value="Globins"/>
    <property type="match status" value="1"/>
</dbReference>
<evidence type="ECO:0000313" key="7">
    <source>
        <dbReference type="Proteomes" id="UP000606194"/>
    </source>
</evidence>
<dbReference type="RefSeq" id="WP_229878188.1">
    <property type="nucleotide sequence ID" value="NZ_BMTL01000015.1"/>
</dbReference>